<gene>
    <name evidence="6" type="ORF">M0R45_031364</name>
</gene>
<sequence length="107" mass="12363">MEEINIVSSCSTTPYNICQETSAAILQQRLQFILNRPECWVYSIFWQASKDRNNGVSLSWADGHFRGTRDFSSKRSSIHKLDNNSQPKFGLDLERPDVNVKYVHKVL</sequence>
<evidence type="ECO:0000256" key="4">
    <source>
        <dbReference type="RuleBase" id="RU369104"/>
    </source>
</evidence>
<reference evidence="6 7" key="1">
    <citation type="journal article" date="2023" name="G3 (Bethesda)">
        <title>A chromosome-length genome assembly and annotation of blackberry (Rubus argutus, cv. 'Hillquist').</title>
        <authorList>
            <person name="Bruna T."/>
            <person name="Aryal R."/>
            <person name="Dudchenko O."/>
            <person name="Sargent D.J."/>
            <person name="Mead D."/>
            <person name="Buti M."/>
            <person name="Cavallini A."/>
            <person name="Hytonen T."/>
            <person name="Andres J."/>
            <person name="Pham M."/>
            <person name="Weisz D."/>
            <person name="Mascagni F."/>
            <person name="Usai G."/>
            <person name="Natali L."/>
            <person name="Bassil N."/>
            <person name="Fernandez G.E."/>
            <person name="Lomsadze A."/>
            <person name="Armour M."/>
            <person name="Olukolu B."/>
            <person name="Poorten T."/>
            <person name="Britton C."/>
            <person name="Davik J."/>
            <person name="Ashrafi H."/>
            <person name="Aiden E.L."/>
            <person name="Borodovsky M."/>
            <person name="Worthington M."/>
        </authorList>
    </citation>
    <scope>NUCLEOTIDE SEQUENCE [LARGE SCALE GENOMIC DNA]</scope>
    <source>
        <strain evidence="6">PI 553951</strain>
    </source>
</reference>
<comment type="caution">
    <text evidence="6">The sequence shown here is derived from an EMBL/GenBank/DDBJ whole genome shotgun (WGS) entry which is preliminary data.</text>
</comment>
<dbReference type="Proteomes" id="UP001457282">
    <property type="component" value="Unassembled WGS sequence"/>
</dbReference>
<accession>A0AAW1WDV2</accession>
<evidence type="ECO:0000256" key="3">
    <source>
        <dbReference type="ARBA" id="ARBA00023242"/>
    </source>
</evidence>
<feature type="domain" description="Transcription factor MYC/MYB N-terminal" evidence="5">
    <location>
        <begin position="26"/>
        <end position="76"/>
    </location>
</feature>
<dbReference type="AlphaFoldDB" id="A0AAW1WDV2"/>
<keyword evidence="1 4" id="KW-0805">Transcription regulation</keyword>
<dbReference type="EMBL" id="JBEDUW010000006">
    <property type="protein sequence ID" value="KAK9922927.1"/>
    <property type="molecule type" value="Genomic_DNA"/>
</dbReference>
<dbReference type="Pfam" id="PF14215">
    <property type="entry name" value="bHLH-MYC_N"/>
    <property type="match status" value="1"/>
</dbReference>
<protein>
    <recommendedName>
        <fullName evidence="4">Transcription factor</fullName>
        <shortName evidence="4">bHLH transcription factor</shortName>
    </recommendedName>
    <alternativeName>
        <fullName evidence="4">Basic helix-loop-helix protein</fullName>
    </alternativeName>
</protein>
<evidence type="ECO:0000259" key="5">
    <source>
        <dbReference type="Pfam" id="PF14215"/>
    </source>
</evidence>
<keyword evidence="2 4" id="KW-0804">Transcription</keyword>
<keyword evidence="3 4" id="KW-0539">Nucleus</keyword>
<evidence type="ECO:0000313" key="6">
    <source>
        <dbReference type="EMBL" id="KAK9922927.1"/>
    </source>
</evidence>
<evidence type="ECO:0000256" key="2">
    <source>
        <dbReference type="ARBA" id="ARBA00023163"/>
    </source>
</evidence>
<dbReference type="GO" id="GO:0005634">
    <property type="term" value="C:nucleus"/>
    <property type="evidence" value="ECO:0007669"/>
    <property type="project" value="UniProtKB-SubCell"/>
</dbReference>
<comment type="subcellular location">
    <subcellularLocation>
        <location evidence="4">Nucleus</location>
    </subcellularLocation>
</comment>
<proteinExistence type="predicted"/>
<dbReference type="GO" id="GO:0000976">
    <property type="term" value="F:transcription cis-regulatory region binding"/>
    <property type="evidence" value="ECO:0007669"/>
    <property type="project" value="TreeGrafter"/>
</dbReference>
<name>A0AAW1WDV2_RUBAR</name>
<dbReference type="InterPro" id="IPR045084">
    <property type="entry name" value="AIB/MYC-like"/>
</dbReference>
<keyword evidence="7" id="KW-1185">Reference proteome</keyword>
<dbReference type="InterPro" id="IPR025610">
    <property type="entry name" value="MYC/MYB_N"/>
</dbReference>
<evidence type="ECO:0000313" key="7">
    <source>
        <dbReference type="Proteomes" id="UP001457282"/>
    </source>
</evidence>
<organism evidence="6 7">
    <name type="scientific">Rubus argutus</name>
    <name type="common">Southern blackberry</name>
    <dbReference type="NCBI Taxonomy" id="59490"/>
    <lineage>
        <taxon>Eukaryota</taxon>
        <taxon>Viridiplantae</taxon>
        <taxon>Streptophyta</taxon>
        <taxon>Embryophyta</taxon>
        <taxon>Tracheophyta</taxon>
        <taxon>Spermatophyta</taxon>
        <taxon>Magnoliopsida</taxon>
        <taxon>eudicotyledons</taxon>
        <taxon>Gunneridae</taxon>
        <taxon>Pentapetalae</taxon>
        <taxon>rosids</taxon>
        <taxon>fabids</taxon>
        <taxon>Rosales</taxon>
        <taxon>Rosaceae</taxon>
        <taxon>Rosoideae</taxon>
        <taxon>Rosoideae incertae sedis</taxon>
        <taxon>Rubus</taxon>
    </lineage>
</organism>
<dbReference type="PANTHER" id="PTHR11514:SF115">
    <property type="entry name" value="TRANSCRIPTION FACTOR"/>
    <property type="match status" value="1"/>
</dbReference>
<dbReference type="GO" id="GO:0003700">
    <property type="term" value="F:DNA-binding transcription factor activity"/>
    <property type="evidence" value="ECO:0007669"/>
    <property type="project" value="InterPro"/>
</dbReference>
<dbReference type="PANTHER" id="PTHR11514">
    <property type="entry name" value="MYC"/>
    <property type="match status" value="1"/>
</dbReference>
<evidence type="ECO:0000256" key="1">
    <source>
        <dbReference type="ARBA" id="ARBA00023015"/>
    </source>
</evidence>